<proteinExistence type="predicted"/>
<reference evidence="4 5" key="1">
    <citation type="submission" date="2024-04" db="EMBL/GenBank/DDBJ databases">
        <title>Novel species of the genus Ideonella isolated from streams.</title>
        <authorList>
            <person name="Lu H."/>
        </authorList>
    </citation>
    <scope>NUCLEOTIDE SEQUENCE [LARGE SCALE GENOMIC DNA]</scope>
    <source>
        <strain evidence="4 5">DXS29W</strain>
    </source>
</reference>
<dbReference type="CDD" id="cd15457">
    <property type="entry name" value="NADAR"/>
    <property type="match status" value="1"/>
</dbReference>
<dbReference type="EMBL" id="JBBUTG010000001">
    <property type="protein sequence ID" value="MEK8029549.1"/>
    <property type="molecule type" value="Genomic_DNA"/>
</dbReference>
<evidence type="ECO:0000313" key="4">
    <source>
        <dbReference type="EMBL" id="MEK8029549.1"/>
    </source>
</evidence>
<organism evidence="4 5">
    <name type="scientific">Ideonella lacteola</name>
    <dbReference type="NCBI Taxonomy" id="2984193"/>
    <lineage>
        <taxon>Bacteria</taxon>
        <taxon>Pseudomonadati</taxon>
        <taxon>Pseudomonadota</taxon>
        <taxon>Betaproteobacteria</taxon>
        <taxon>Burkholderiales</taxon>
        <taxon>Sphaerotilaceae</taxon>
        <taxon>Ideonella</taxon>
    </lineage>
</organism>
<evidence type="ECO:0000313" key="5">
    <source>
        <dbReference type="Proteomes" id="UP001371218"/>
    </source>
</evidence>
<evidence type="ECO:0000256" key="1">
    <source>
        <dbReference type="ARBA" id="ARBA00000022"/>
    </source>
</evidence>
<comment type="catalytic activity">
    <reaction evidence="2">
        <text>2,5-diamino-6-hydroxy-4-(5-phosphoribosylamino)-pyrimidine + H2O = 2,5,6-triamino-4-hydroxypyrimidine + D-ribose 5-phosphate</text>
        <dbReference type="Rhea" id="RHEA:23436"/>
        <dbReference type="ChEBI" id="CHEBI:15377"/>
        <dbReference type="ChEBI" id="CHEBI:58614"/>
        <dbReference type="ChEBI" id="CHEBI:78346"/>
        <dbReference type="ChEBI" id="CHEBI:137796"/>
    </reaction>
</comment>
<evidence type="ECO:0000259" key="3">
    <source>
        <dbReference type="Pfam" id="PF08719"/>
    </source>
</evidence>
<keyword evidence="5" id="KW-1185">Reference proteome</keyword>
<name>A0ABU9BKF5_9BURK</name>
<sequence length="188" mass="20834">MNTAHPPKHVGDLLERIQGGSEFDYLLFWGHRARADGQVSASCFSQWFPAPFIVEGDRYLTAEHFMMAGKARLFDDAAALARVLAAVDPGAAKAVGRQVRGFDEATWQAHRFDIVVRANRAKFAQHPAMAEYLLRTGDQVLVEASPFDTIWGIGLSASHDRARDPSQWRGLNLLGFALMQVRAELRAA</sequence>
<evidence type="ECO:0000256" key="2">
    <source>
        <dbReference type="ARBA" id="ARBA00000751"/>
    </source>
</evidence>
<dbReference type="InterPro" id="IPR012816">
    <property type="entry name" value="NADAR"/>
</dbReference>
<comment type="caution">
    <text evidence="4">The sequence shown here is derived from an EMBL/GenBank/DDBJ whole genome shotgun (WGS) entry which is preliminary data.</text>
</comment>
<dbReference type="Pfam" id="PF08719">
    <property type="entry name" value="NADAR"/>
    <property type="match status" value="1"/>
</dbReference>
<comment type="catalytic activity">
    <reaction evidence="1">
        <text>5-amino-6-(5-phospho-D-ribosylamino)uracil + H2O = 5,6-diaminouracil + D-ribose 5-phosphate</text>
        <dbReference type="Rhea" id="RHEA:55020"/>
        <dbReference type="ChEBI" id="CHEBI:15377"/>
        <dbReference type="ChEBI" id="CHEBI:46252"/>
        <dbReference type="ChEBI" id="CHEBI:58453"/>
        <dbReference type="ChEBI" id="CHEBI:78346"/>
    </reaction>
</comment>
<dbReference type="SUPFAM" id="SSF143990">
    <property type="entry name" value="YbiA-like"/>
    <property type="match status" value="1"/>
</dbReference>
<dbReference type="Gene3D" id="1.10.357.40">
    <property type="entry name" value="YbiA-like"/>
    <property type="match status" value="1"/>
</dbReference>
<gene>
    <name evidence="4" type="ORF">AACH06_01840</name>
</gene>
<dbReference type="RefSeq" id="WP_341423885.1">
    <property type="nucleotide sequence ID" value="NZ_JBBUTG010000001.1"/>
</dbReference>
<feature type="domain" description="NADAR" evidence="3">
    <location>
        <begin position="28"/>
        <end position="186"/>
    </location>
</feature>
<dbReference type="NCBIfam" id="TIGR02464">
    <property type="entry name" value="ribofla_fusion"/>
    <property type="match status" value="1"/>
</dbReference>
<protein>
    <submittedName>
        <fullName evidence="4">NADAR family protein</fullName>
    </submittedName>
</protein>
<accession>A0ABU9BKF5</accession>
<dbReference type="InterPro" id="IPR037238">
    <property type="entry name" value="YbiA-like_sf"/>
</dbReference>
<dbReference type="Proteomes" id="UP001371218">
    <property type="component" value="Unassembled WGS sequence"/>
</dbReference>